<accession>A0A382V9S7</accession>
<dbReference type="Pfam" id="PF01336">
    <property type="entry name" value="tRNA_anti-codon"/>
    <property type="match status" value="1"/>
</dbReference>
<feature type="non-terminal residue" evidence="2">
    <location>
        <position position="1"/>
    </location>
</feature>
<sequence>SSSASILEDNTGSEVSIAGIPSKVLSKITRKGDKMAIVNLEDLQGSIEVILWPEIYALTENILSDDEPILVQGAVDSDGNQPKVIAKKICLLKEAKEHWEGKVHIRFRTPGLEKDTLVSIKKILGKYKGGNEAFLEFLFPNNKVRKLSVGKNLKIKPCDEIIQEIEAVLGEDSIRFE</sequence>
<evidence type="ECO:0000313" key="2">
    <source>
        <dbReference type="EMBL" id="SVD43262.1"/>
    </source>
</evidence>
<protein>
    <recommendedName>
        <fullName evidence="1">OB domain-containing protein</fullName>
    </recommendedName>
</protein>
<dbReference type="AlphaFoldDB" id="A0A382V9S7"/>
<dbReference type="GO" id="GO:0003676">
    <property type="term" value="F:nucleic acid binding"/>
    <property type="evidence" value="ECO:0007669"/>
    <property type="project" value="InterPro"/>
</dbReference>
<name>A0A382V9S7_9ZZZZ</name>
<dbReference type="GO" id="GO:0006260">
    <property type="term" value="P:DNA replication"/>
    <property type="evidence" value="ECO:0007669"/>
    <property type="project" value="InterPro"/>
</dbReference>
<gene>
    <name evidence="2" type="ORF">METZ01_LOCUS396116</name>
</gene>
<dbReference type="InterPro" id="IPR004365">
    <property type="entry name" value="NA-bd_OB_tRNA"/>
</dbReference>
<dbReference type="CDD" id="cd04485">
    <property type="entry name" value="DnaE_OBF"/>
    <property type="match status" value="1"/>
</dbReference>
<dbReference type="InterPro" id="IPR004805">
    <property type="entry name" value="DnaE2/DnaE/PolC"/>
</dbReference>
<organism evidence="2">
    <name type="scientific">marine metagenome</name>
    <dbReference type="NCBI Taxonomy" id="408172"/>
    <lineage>
        <taxon>unclassified sequences</taxon>
        <taxon>metagenomes</taxon>
        <taxon>ecological metagenomes</taxon>
    </lineage>
</organism>
<dbReference type="PANTHER" id="PTHR32294:SF0">
    <property type="entry name" value="DNA POLYMERASE III SUBUNIT ALPHA"/>
    <property type="match status" value="1"/>
</dbReference>
<dbReference type="EMBL" id="UINC01150299">
    <property type="protein sequence ID" value="SVD43262.1"/>
    <property type="molecule type" value="Genomic_DNA"/>
</dbReference>
<feature type="domain" description="OB" evidence="1">
    <location>
        <begin position="26"/>
        <end position="89"/>
    </location>
</feature>
<evidence type="ECO:0000259" key="1">
    <source>
        <dbReference type="Pfam" id="PF01336"/>
    </source>
</evidence>
<dbReference type="GO" id="GO:0008408">
    <property type="term" value="F:3'-5' exonuclease activity"/>
    <property type="evidence" value="ECO:0007669"/>
    <property type="project" value="InterPro"/>
</dbReference>
<dbReference type="PANTHER" id="PTHR32294">
    <property type="entry name" value="DNA POLYMERASE III SUBUNIT ALPHA"/>
    <property type="match status" value="1"/>
</dbReference>
<reference evidence="2" key="1">
    <citation type="submission" date="2018-05" db="EMBL/GenBank/DDBJ databases">
        <authorList>
            <person name="Lanie J.A."/>
            <person name="Ng W.-L."/>
            <person name="Kazmierczak K.M."/>
            <person name="Andrzejewski T.M."/>
            <person name="Davidsen T.M."/>
            <person name="Wayne K.J."/>
            <person name="Tettelin H."/>
            <person name="Glass J.I."/>
            <person name="Rusch D."/>
            <person name="Podicherti R."/>
            <person name="Tsui H.-C.T."/>
            <person name="Winkler M.E."/>
        </authorList>
    </citation>
    <scope>NUCLEOTIDE SEQUENCE</scope>
</reference>
<proteinExistence type="predicted"/>